<evidence type="ECO:0000259" key="7">
    <source>
        <dbReference type="PROSITE" id="PS51898"/>
    </source>
</evidence>
<evidence type="ECO:0000256" key="3">
    <source>
        <dbReference type="ARBA" id="ARBA00023125"/>
    </source>
</evidence>
<dbReference type="InterPro" id="IPR044068">
    <property type="entry name" value="CB"/>
</dbReference>
<dbReference type="Gene3D" id="1.10.150.130">
    <property type="match status" value="1"/>
</dbReference>
<dbReference type="EMBL" id="CP155447">
    <property type="protein sequence ID" value="XBH05684.1"/>
    <property type="molecule type" value="Genomic_DNA"/>
</dbReference>
<dbReference type="PROSITE" id="PS51900">
    <property type="entry name" value="CB"/>
    <property type="match status" value="1"/>
</dbReference>
<dbReference type="CDD" id="cd00397">
    <property type="entry name" value="DNA_BRE_C"/>
    <property type="match status" value="1"/>
</dbReference>
<dbReference type="Pfam" id="PF00589">
    <property type="entry name" value="Phage_integrase"/>
    <property type="match status" value="1"/>
</dbReference>
<dbReference type="InterPro" id="IPR010998">
    <property type="entry name" value="Integrase_recombinase_N"/>
</dbReference>
<keyword evidence="2" id="KW-0229">DNA integration</keyword>
<dbReference type="PANTHER" id="PTHR30349:SF41">
    <property type="entry name" value="INTEGRASE_RECOMBINASE PROTEIN MJ0367-RELATED"/>
    <property type="match status" value="1"/>
</dbReference>
<evidence type="ECO:0000256" key="2">
    <source>
        <dbReference type="ARBA" id="ARBA00022908"/>
    </source>
</evidence>
<dbReference type="Gene3D" id="1.10.443.10">
    <property type="entry name" value="Intergrase catalytic core"/>
    <property type="match status" value="1"/>
</dbReference>
<evidence type="ECO:0000313" key="9">
    <source>
        <dbReference type="EMBL" id="XBH05684.1"/>
    </source>
</evidence>
<feature type="compositionally biased region" description="Basic and acidic residues" evidence="6">
    <location>
        <begin position="400"/>
        <end position="415"/>
    </location>
</feature>
<sequence length="415" mass="46774">MAYAVFDSRRGTWSVRWHNGKRYQSETIIRRPPKGWKAGDPKPKEPPAVLEAQAARTRQEEATKAVGFERIDDISLQSFLDAREHDREINAAANSIKAIQLTFRNFIAWCEKKGVIRFNDVTSAVCAAWFADRSRDISQKTGKPISRTSLARDRGLLSAAWNHAVKLEKIVRNPWVAVEIPERTPQVYRGSWTPEELKQLLGNSGKWLQNVLIIGCNTGLRISALLGLEWRDIHFSKPEEVGLGTVTVRPELDKAGKGYSVPMSPLCFETLQEMHRSRDKSVKAVIAGRRVKKIAKGNTTAEAICLACSKAGLPKPDSPNHHMRRTFGRQAILGQLTGRPVPLYIVSRWMGHSSMKTTSIYLDIKDDESHKWMEPVQGRPDDRARQDDVGHLPEATNDSQSDRSQTRIVDPIREC</sequence>
<evidence type="ECO:0000256" key="1">
    <source>
        <dbReference type="ARBA" id="ARBA00008857"/>
    </source>
</evidence>
<organism evidence="9">
    <name type="scientific">Singulisphaera sp. Ch08</name>
    <dbReference type="NCBI Taxonomy" id="3120278"/>
    <lineage>
        <taxon>Bacteria</taxon>
        <taxon>Pseudomonadati</taxon>
        <taxon>Planctomycetota</taxon>
        <taxon>Planctomycetia</taxon>
        <taxon>Isosphaerales</taxon>
        <taxon>Isosphaeraceae</taxon>
        <taxon>Singulisphaera</taxon>
    </lineage>
</organism>
<dbReference type="InterPro" id="IPR002104">
    <property type="entry name" value="Integrase_catalytic"/>
</dbReference>
<dbReference type="AlphaFoldDB" id="A0AAU7CK75"/>
<keyword evidence="4" id="KW-0233">DNA recombination</keyword>
<evidence type="ECO:0000259" key="8">
    <source>
        <dbReference type="PROSITE" id="PS51900"/>
    </source>
</evidence>
<proteinExistence type="inferred from homology"/>
<feature type="domain" description="Core-binding (CB)" evidence="8">
    <location>
        <begin position="70"/>
        <end position="165"/>
    </location>
</feature>
<dbReference type="PROSITE" id="PS51898">
    <property type="entry name" value="TYR_RECOMBINASE"/>
    <property type="match status" value="1"/>
</dbReference>
<dbReference type="GO" id="GO:0006310">
    <property type="term" value="P:DNA recombination"/>
    <property type="evidence" value="ECO:0007669"/>
    <property type="project" value="UniProtKB-KW"/>
</dbReference>
<keyword evidence="3 5" id="KW-0238">DNA-binding</keyword>
<comment type="similarity">
    <text evidence="1">Belongs to the 'phage' integrase family.</text>
</comment>
<evidence type="ECO:0000256" key="5">
    <source>
        <dbReference type="PROSITE-ProRule" id="PRU01248"/>
    </source>
</evidence>
<feature type="region of interest" description="Disordered" evidence="6">
    <location>
        <begin position="373"/>
        <end position="415"/>
    </location>
</feature>
<dbReference type="SUPFAM" id="SSF56349">
    <property type="entry name" value="DNA breaking-rejoining enzymes"/>
    <property type="match status" value="1"/>
</dbReference>
<dbReference type="PANTHER" id="PTHR30349">
    <property type="entry name" value="PHAGE INTEGRASE-RELATED"/>
    <property type="match status" value="1"/>
</dbReference>
<feature type="domain" description="Tyr recombinase" evidence="7">
    <location>
        <begin position="187"/>
        <end position="374"/>
    </location>
</feature>
<name>A0AAU7CK75_9BACT</name>
<evidence type="ECO:0000256" key="4">
    <source>
        <dbReference type="ARBA" id="ARBA00023172"/>
    </source>
</evidence>
<accession>A0AAU7CK75</accession>
<protein>
    <submittedName>
        <fullName evidence="9">Tyrosine-type recombinase/integrase</fullName>
    </submittedName>
</protein>
<feature type="compositionally biased region" description="Basic and acidic residues" evidence="6">
    <location>
        <begin position="373"/>
        <end position="391"/>
    </location>
</feature>
<dbReference type="InterPro" id="IPR013762">
    <property type="entry name" value="Integrase-like_cat_sf"/>
</dbReference>
<evidence type="ECO:0000256" key="6">
    <source>
        <dbReference type="SAM" id="MobiDB-lite"/>
    </source>
</evidence>
<dbReference type="InterPro" id="IPR011010">
    <property type="entry name" value="DNA_brk_join_enz"/>
</dbReference>
<dbReference type="RefSeq" id="WP_406698532.1">
    <property type="nucleotide sequence ID" value="NZ_CP155447.1"/>
</dbReference>
<gene>
    <name evidence="9" type="ORF">V5E97_06585</name>
</gene>
<dbReference type="InterPro" id="IPR050090">
    <property type="entry name" value="Tyrosine_recombinase_XerCD"/>
</dbReference>
<dbReference type="GO" id="GO:0003677">
    <property type="term" value="F:DNA binding"/>
    <property type="evidence" value="ECO:0007669"/>
    <property type="project" value="UniProtKB-UniRule"/>
</dbReference>
<reference evidence="9" key="1">
    <citation type="submission" date="2024-05" db="EMBL/GenBank/DDBJ databases">
        <title>Planctomycetes of the genus Singulisphaera possess chitinolytic capabilities.</title>
        <authorList>
            <person name="Ivanova A."/>
        </authorList>
    </citation>
    <scope>NUCLEOTIDE SEQUENCE</scope>
    <source>
        <strain evidence="9">Ch08T</strain>
    </source>
</reference>
<dbReference type="GO" id="GO:0015074">
    <property type="term" value="P:DNA integration"/>
    <property type="evidence" value="ECO:0007669"/>
    <property type="project" value="UniProtKB-KW"/>
</dbReference>